<evidence type="ECO:0000313" key="3">
    <source>
        <dbReference type="EMBL" id="SEK09299.1"/>
    </source>
</evidence>
<dbReference type="EMBL" id="FNYY01000029">
    <property type="protein sequence ID" value="SEK09299.1"/>
    <property type="molecule type" value="Genomic_DNA"/>
</dbReference>
<reference evidence="3 4" key="1">
    <citation type="submission" date="2016-10" db="EMBL/GenBank/DDBJ databases">
        <authorList>
            <person name="Varghese N."/>
            <person name="Submissions S."/>
        </authorList>
    </citation>
    <scope>NUCLEOTIDE SEQUENCE [LARGE SCALE GENOMIC DNA]</scope>
    <source>
        <strain evidence="3 4">FF3</strain>
    </source>
</reference>
<keyword evidence="3" id="KW-0378">Hydrolase</keyword>
<dbReference type="GO" id="GO:0016787">
    <property type="term" value="F:hydrolase activity"/>
    <property type="evidence" value="ECO:0007669"/>
    <property type="project" value="UniProtKB-KW"/>
</dbReference>
<evidence type="ECO:0000313" key="4">
    <source>
        <dbReference type="Proteomes" id="UP000182932"/>
    </source>
</evidence>
<keyword evidence="4" id="KW-1185">Reference proteome</keyword>
<feature type="binding site" evidence="2">
    <location>
        <position position="159"/>
    </location>
    <ligand>
        <name>substrate</name>
    </ligand>
</feature>
<feature type="active site" description="Proton acceptor" evidence="1">
    <location>
        <position position="19"/>
    </location>
</feature>
<dbReference type="Gene3D" id="3.40.50.11190">
    <property type="match status" value="1"/>
</dbReference>
<organism evidence="3 4">
    <name type="scientific">Marinovum algicola</name>
    <dbReference type="NCBI Taxonomy" id="42444"/>
    <lineage>
        <taxon>Bacteria</taxon>
        <taxon>Pseudomonadati</taxon>
        <taxon>Pseudomonadota</taxon>
        <taxon>Alphaproteobacteria</taxon>
        <taxon>Rhodobacterales</taxon>
        <taxon>Roseobacteraceae</taxon>
        <taxon>Marinovum</taxon>
    </lineage>
</organism>
<dbReference type="SUPFAM" id="SSF53756">
    <property type="entry name" value="UDP-Glycosyltransferase/glycogen phosphorylase"/>
    <property type="match status" value="1"/>
</dbReference>
<dbReference type="InterPro" id="IPR020023">
    <property type="entry name" value="PseG"/>
</dbReference>
<proteinExistence type="predicted"/>
<dbReference type="RefSeq" id="WP_074839893.1">
    <property type="nucleotide sequence ID" value="NZ_FNYY01000029.1"/>
</dbReference>
<dbReference type="GeneID" id="80820898"/>
<gene>
    <name evidence="3" type="ORF">SAMN04487940_12917</name>
</gene>
<comment type="caution">
    <text evidence="3">The sequence shown here is derived from an EMBL/GenBank/DDBJ whole genome shotgun (WGS) entry which is preliminary data.</text>
</comment>
<sequence length="351" mass="37838">MTGTVIFRCNVSASVGLGHLMRCREMARYLGALGWHSVLLGPPDSLRQPADEGLFAGWHSVEDRGSSDDDAARVLALCEAHGTRHVVMDDYRVDPGYQQRLRAAGLRWLQQFDASRPWMFQPDLLVNASPYEKRAQYLPWLAEPEHTRTLFGPAYAVLRPAFTGITARVDGRAVRRVLVAFGGGDDRGALEQALRTLAGQLGPEVTLVLVSGAGNPRRAAIAETVAALPAGQAEFHVNPPDMAGLMRGCDLALIGGGTMSYEAAICGLPTVFVGLAPNQERPCRGWQDLTGAPFLGLVGTVGDDRLRAAVSELVEDDARRRAMAAKGRALVDGQGTQRLTDALLERESETT</sequence>
<protein>
    <submittedName>
        <fullName evidence="3">UDP-2,4-diacetamido-2,4,6-trideoxy-beta-L-altropyranose hydrolase</fullName>
    </submittedName>
</protein>
<evidence type="ECO:0000256" key="2">
    <source>
        <dbReference type="PIRSR" id="PIRSR620023-2"/>
    </source>
</evidence>
<dbReference type="Proteomes" id="UP000182932">
    <property type="component" value="Unassembled WGS sequence"/>
</dbReference>
<accession>A0A975WEY4</accession>
<dbReference type="Gene3D" id="3.40.50.2000">
    <property type="entry name" value="Glycogen Phosphorylase B"/>
    <property type="match status" value="1"/>
</dbReference>
<dbReference type="NCBIfam" id="TIGR03590">
    <property type="entry name" value="PseG"/>
    <property type="match status" value="1"/>
</dbReference>
<evidence type="ECO:0000256" key="1">
    <source>
        <dbReference type="PIRSR" id="PIRSR620023-1"/>
    </source>
</evidence>
<feature type="binding site" evidence="2">
    <location>
        <position position="262"/>
    </location>
    <ligand>
        <name>substrate</name>
    </ligand>
</feature>
<name>A0A975WEY4_9RHOB</name>
<dbReference type="AlphaFoldDB" id="A0A975WEY4"/>